<feature type="compositionally biased region" description="Basic and acidic residues" evidence="1">
    <location>
        <begin position="34"/>
        <end position="54"/>
    </location>
</feature>
<proteinExistence type="predicted"/>
<evidence type="ECO:0008006" key="4">
    <source>
        <dbReference type="Google" id="ProtNLM"/>
    </source>
</evidence>
<protein>
    <recommendedName>
        <fullName evidence="4">RRM domain-containing protein</fullName>
    </recommendedName>
</protein>
<keyword evidence="3" id="KW-1185">Reference proteome</keyword>
<dbReference type="Proteomes" id="UP000242146">
    <property type="component" value="Unassembled WGS sequence"/>
</dbReference>
<evidence type="ECO:0000256" key="1">
    <source>
        <dbReference type="SAM" id="MobiDB-lite"/>
    </source>
</evidence>
<name>A0A1X2GED3_9FUNG</name>
<feature type="region of interest" description="Disordered" evidence="1">
    <location>
        <begin position="1"/>
        <end position="58"/>
    </location>
</feature>
<feature type="region of interest" description="Disordered" evidence="1">
    <location>
        <begin position="169"/>
        <end position="249"/>
    </location>
</feature>
<accession>A0A1X2GED3</accession>
<dbReference type="EMBL" id="MCGT01000019">
    <property type="protein sequence ID" value="ORX51897.1"/>
    <property type="molecule type" value="Genomic_DNA"/>
</dbReference>
<dbReference type="AlphaFoldDB" id="A0A1X2GED3"/>
<feature type="compositionally biased region" description="Polar residues" evidence="1">
    <location>
        <begin position="1"/>
        <end position="15"/>
    </location>
</feature>
<evidence type="ECO:0000313" key="3">
    <source>
        <dbReference type="Proteomes" id="UP000242146"/>
    </source>
</evidence>
<evidence type="ECO:0000313" key="2">
    <source>
        <dbReference type="EMBL" id="ORX51897.1"/>
    </source>
</evidence>
<gene>
    <name evidence="2" type="ORF">DM01DRAFT_304442</name>
</gene>
<organism evidence="2 3">
    <name type="scientific">Hesseltinella vesiculosa</name>
    <dbReference type="NCBI Taxonomy" id="101127"/>
    <lineage>
        <taxon>Eukaryota</taxon>
        <taxon>Fungi</taxon>
        <taxon>Fungi incertae sedis</taxon>
        <taxon>Mucoromycota</taxon>
        <taxon>Mucoromycotina</taxon>
        <taxon>Mucoromycetes</taxon>
        <taxon>Mucorales</taxon>
        <taxon>Cunninghamellaceae</taxon>
        <taxon>Hesseltinella</taxon>
    </lineage>
</organism>
<dbReference type="OrthoDB" id="2256047at2759"/>
<reference evidence="2 3" key="1">
    <citation type="submission" date="2016-07" db="EMBL/GenBank/DDBJ databases">
        <title>Pervasive Adenine N6-methylation of Active Genes in Fungi.</title>
        <authorList>
            <consortium name="DOE Joint Genome Institute"/>
            <person name="Mondo S.J."/>
            <person name="Dannebaum R.O."/>
            <person name="Kuo R.C."/>
            <person name="Labutti K."/>
            <person name="Haridas S."/>
            <person name="Kuo A."/>
            <person name="Salamov A."/>
            <person name="Ahrendt S.R."/>
            <person name="Lipzen A."/>
            <person name="Sullivan W."/>
            <person name="Andreopoulos W.B."/>
            <person name="Clum A."/>
            <person name="Lindquist E."/>
            <person name="Daum C."/>
            <person name="Ramamoorthy G.K."/>
            <person name="Gryganskyi A."/>
            <person name="Culley D."/>
            <person name="Magnuson J.K."/>
            <person name="James T.Y."/>
            <person name="O'Malley M.A."/>
            <person name="Stajich J.E."/>
            <person name="Spatafora J.W."/>
            <person name="Visel A."/>
            <person name="Grigoriev I.V."/>
        </authorList>
    </citation>
    <scope>NUCLEOTIDE SEQUENCE [LARGE SCALE GENOMIC DNA]</scope>
    <source>
        <strain evidence="2 3">NRRL 3301</strain>
    </source>
</reference>
<sequence>MAASSSPGNDRTNTVEPVRRGRGAFKAPASNPDAPKDNKPIADIKPRPKIDRPHVKQNAAKGDEEAVLVCTSKDEILTEKQVHALLERFASMRGGFALKLLDDHRVIVRFGHVTTAQRALDEVKRPDQIKIERYKGLVSDWEDLVPKRVSALTKQTTSTPMVAQRLIHGALGWKAPGANRTKRDNQPTAPKRQPPTSKPAGEPLRSTKPSTTPNEPARQRPNPSPRPTAATQPGTSDDTISCAKPSPPS</sequence>
<feature type="compositionally biased region" description="Polar residues" evidence="1">
    <location>
        <begin position="229"/>
        <end position="239"/>
    </location>
</feature>
<comment type="caution">
    <text evidence="2">The sequence shown here is derived from an EMBL/GenBank/DDBJ whole genome shotgun (WGS) entry which is preliminary data.</text>
</comment>